<accession>A0A1H8TPT6</accession>
<keyword evidence="6 11" id="KW-0479">Metal-binding</keyword>
<evidence type="ECO:0000256" key="4">
    <source>
        <dbReference type="ARBA" id="ARBA00022630"/>
    </source>
</evidence>
<evidence type="ECO:0000256" key="1">
    <source>
        <dbReference type="ARBA" id="ARBA00008282"/>
    </source>
</evidence>
<evidence type="ECO:0000256" key="3">
    <source>
        <dbReference type="ARBA" id="ARBA00016337"/>
    </source>
</evidence>
<dbReference type="Gene3D" id="3.10.520.10">
    <property type="entry name" value="ApbE-like domains"/>
    <property type="match status" value="1"/>
</dbReference>
<sequence length="355" mass="37843">MNTRRATRIAASLATLAALLAACDREPDFQHERLLVFGTVVEVSLYGSPQDTGDALLEEIEDALARRHAQWHAWEESELTRFNAELQARGDAAVPDALAPLLETGLSLAERTGYRMDPGIGALIEDWGFHGEATEPDTAPPARSTIDAWRDDPHSAADLRYTDGRVEVARRDLQLDFGAVAKGIALAELRTVLEEARAEEAISAGIINAGGDLITVGRPGNRDWAIGVRSPGGQGVLGTLRVDGGDAVFTSGSYERGFQYDDTWYHHVLDPDTGEPAEGLESVTVIHDDPALADAAATALLVAGPEEWPQVAGDLGLRDVLAVAADNTITATAPMAERLELEDDSGAALEVIQAP</sequence>
<keyword evidence="13" id="KW-1003">Cell membrane</keyword>
<keyword evidence="13" id="KW-0472">Membrane</keyword>
<comment type="similarity">
    <text evidence="1 11 13">Belongs to the ApbE family.</text>
</comment>
<comment type="catalytic activity">
    <reaction evidence="10 11 13">
        <text>L-threonyl-[protein] + FAD = FMN-L-threonyl-[protein] + AMP + H(+)</text>
        <dbReference type="Rhea" id="RHEA:36847"/>
        <dbReference type="Rhea" id="RHEA-COMP:11060"/>
        <dbReference type="Rhea" id="RHEA-COMP:11061"/>
        <dbReference type="ChEBI" id="CHEBI:15378"/>
        <dbReference type="ChEBI" id="CHEBI:30013"/>
        <dbReference type="ChEBI" id="CHEBI:57692"/>
        <dbReference type="ChEBI" id="CHEBI:74257"/>
        <dbReference type="ChEBI" id="CHEBI:456215"/>
        <dbReference type="EC" id="2.7.1.180"/>
    </reaction>
</comment>
<dbReference type="Proteomes" id="UP000199657">
    <property type="component" value="Unassembled WGS sequence"/>
</dbReference>
<comment type="function">
    <text evidence="13">Flavin transferase that catalyzes the transfer of the FMN moiety of FAD and its covalent binding to the hydroxyl group of a threonine residue in a target flavoprotein.</text>
</comment>
<protein>
    <recommendedName>
        <fullName evidence="3 11">FAD:protein FMN transferase</fullName>
        <ecNumber evidence="2 11">2.7.1.180</ecNumber>
    </recommendedName>
    <alternativeName>
        <fullName evidence="9 11">Flavin transferase</fullName>
    </alternativeName>
</protein>
<comment type="subcellular location">
    <subcellularLocation>
        <location evidence="13">Cell inner membrane</location>
        <topology evidence="13">Lipid-anchor</topology>
        <orientation evidence="13">Periplasmic side</orientation>
    </subcellularLocation>
</comment>
<dbReference type="PANTHER" id="PTHR30040">
    <property type="entry name" value="THIAMINE BIOSYNTHESIS LIPOPROTEIN APBE"/>
    <property type="match status" value="1"/>
</dbReference>
<dbReference type="SUPFAM" id="SSF143631">
    <property type="entry name" value="ApbE-like"/>
    <property type="match status" value="1"/>
</dbReference>
<dbReference type="GO" id="GO:0005886">
    <property type="term" value="C:plasma membrane"/>
    <property type="evidence" value="ECO:0007669"/>
    <property type="project" value="UniProtKB-SubCell"/>
</dbReference>
<dbReference type="EMBL" id="FOEG01000004">
    <property type="protein sequence ID" value="SEO92982.1"/>
    <property type="molecule type" value="Genomic_DNA"/>
</dbReference>
<dbReference type="PANTHER" id="PTHR30040:SF2">
    <property type="entry name" value="FAD:PROTEIN FMN TRANSFERASE"/>
    <property type="match status" value="1"/>
</dbReference>
<dbReference type="Pfam" id="PF02424">
    <property type="entry name" value="ApbE"/>
    <property type="match status" value="1"/>
</dbReference>
<evidence type="ECO:0000256" key="13">
    <source>
        <dbReference type="RuleBase" id="RU363002"/>
    </source>
</evidence>
<dbReference type="PROSITE" id="PS51257">
    <property type="entry name" value="PROKAR_LIPOPROTEIN"/>
    <property type="match status" value="1"/>
</dbReference>
<evidence type="ECO:0000256" key="12">
    <source>
        <dbReference type="PIRSR" id="PIRSR006268-2"/>
    </source>
</evidence>
<keyword evidence="13 14" id="KW-0449">Lipoprotein</keyword>
<evidence type="ECO:0000256" key="8">
    <source>
        <dbReference type="ARBA" id="ARBA00022842"/>
    </source>
</evidence>
<dbReference type="STRING" id="406100.SAMN04488052_104375"/>
<dbReference type="AlphaFoldDB" id="A0A1H8TPT6"/>
<dbReference type="GO" id="GO:0016740">
    <property type="term" value="F:transferase activity"/>
    <property type="evidence" value="ECO:0007669"/>
    <property type="project" value="UniProtKB-UniRule"/>
</dbReference>
<keyword evidence="5 11" id="KW-0808">Transferase</keyword>
<evidence type="ECO:0000256" key="2">
    <source>
        <dbReference type="ARBA" id="ARBA00011955"/>
    </source>
</evidence>
<keyword evidence="13" id="KW-0997">Cell inner membrane</keyword>
<feature type="signal peptide" evidence="13">
    <location>
        <begin position="1"/>
        <end position="21"/>
    </location>
</feature>
<comment type="cofactor">
    <cofactor evidence="12">
        <name>Mg(2+)</name>
        <dbReference type="ChEBI" id="CHEBI:18420"/>
    </cofactor>
    <cofactor evidence="12">
        <name>Mn(2+)</name>
        <dbReference type="ChEBI" id="CHEBI:29035"/>
    </cofactor>
    <text evidence="12">Magnesium. Can also use manganese.</text>
</comment>
<reference evidence="14 15" key="1">
    <citation type="submission" date="2016-10" db="EMBL/GenBank/DDBJ databases">
        <authorList>
            <person name="de Groot N.N."/>
        </authorList>
    </citation>
    <scope>NUCLEOTIDE SEQUENCE [LARGE SCALE GENOMIC DNA]</scope>
    <source>
        <strain evidence="14 15">CGMCC 1.6291</strain>
    </source>
</reference>
<name>A0A1H8TPT6_9GAMM</name>
<evidence type="ECO:0000256" key="9">
    <source>
        <dbReference type="ARBA" id="ARBA00031306"/>
    </source>
</evidence>
<keyword evidence="13" id="KW-0732">Signal</keyword>
<keyword evidence="7 11" id="KW-0274">FAD</keyword>
<keyword evidence="15" id="KW-1185">Reference proteome</keyword>
<dbReference type="RefSeq" id="WP_091643911.1">
    <property type="nucleotide sequence ID" value="NZ_FOEG01000004.1"/>
</dbReference>
<proteinExistence type="inferred from homology"/>
<dbReference type="PIRSF" id="PIRSF006268">
    <property type="entry name" value="ApbE"/>
    <property type="match status" value="1"/>
</dbReference>
<feature type="binding site" evidence="12">
    <location>
        <position position="179"/>
    </location>
    <ligand>
        <name>Mg(2+)</name>
        <dbReference type="ChEBI" id="CHEBI:18420"/>
    </ligand>
</feature>
<evidence type="ECO:0000256" key="5">
    <source>
        <dbReference type="ARBA" id="ARBA00022679"/>
    </source>
</evidence>
<evidence type="ECO:0000256" key="7">
    <source>
        <dbReference type="ARBA" id="ARBA00022827"/>
    </source>
</evidence>
<organism evidence="14 15">
    <name type="scientific">Aquisalimonas asiatica</name>
    <dbReference type="NCBI Taxonomy" id="406100"/>
    <lineage>
        <taxon>Bacteria</taxon>
        <taxon>Pseudomonadati</taxon>
        <taxon>Pseudomonadota</taxon>
        <taxon>Gammaproteobacteria</taxon>
        <taxon>Chromatiales</taxon>
        <taxon>Ectothiorhodospiraceae</taxon>
        <taxon>Aquisalimonas</taxon>
    </lineage>
</organism>
<evidence type="ECO:0000256" key="10">
    <source>
        <dbReference type="ARBA" id="ARBA00048540"/>
    </source>
</evidence>
<gene>
    <name evidence="14" type="ORF">SAMN04488052_104375</name>
</gene>
<evidence type="ECO:0000256" key="6">
    <source>
        <dbReference type="ARBA" id="ARBA00022723"/>
    </source>
</evidence>
<dbReference type="OrthoDB" id="9778595at2"/>
<feature type="binding site" evidence="12">
    <location>
        <position position="294"/>
    </location>
    <ligand>
        <name>Mg(2+)</name>
        <dbReference type="ChEBI" id="CHEBI:18420"/>
    </ligand>
</feature>
<dbReference type="EC" id="2.7.1.180" evidence="2 11"/>
<evidence type="ECO:0000313" key="14">
    <source>
        <dbReference type="EMBL" id="SEO92982.1"/>
    </source>
</evidence>
<dbReference type="InterPro" id="IPR024932">
    <property type="entry name" value="ApbE"/>
</dbReference>
<evidence type="ECO:0000256" key="11">
    <source>
        <dbReference type="PIRNR" id="PIRNR006268"/>
    </source>
</evidence>
<dbReference type="GO" id="GO:0046872">
    <property type="term" value="F:metal ion binding"/>
    <property type="evidence" value="ECO:0007669"/>
    <property type="project" value="UniProtKB-UniRule"/>
</dbReference>
<evidence type="ECO:0000313" key="15">
    <source>
        <dbReference type="Proteomes" id="UP000199657"/>
    </source>
</evidence>
<feature type="chain" id="PRO_5011327580" description="FAD:protein FMN transferase" evidence="13">
    <location>
        <begin position="22"/>
        <end position="355"/>
    </location>
</feature>
<keyword evidence="8 11" id="KW-0460">Magnesium</keyword>
<feature type="binding site" evidence="12">
    <location>
        <position position="298"/>
    </location>
    <ligand>
        <name>Mg(2+)</name>
        <dbReference type="ChEBI" id="CHEBI:18420"/>
    </ligand>
</feature>
<keyword evidence="4 11" id="KW-0285">Flavoprotein</keyword>
<dbReference type="InterPro" id="IPR003374">
    <property type="entry name" value="ApbE-like_sf"/>
</dbReference>